<dbReference type="AlphaFoldDB" id="A0A8H7HJL8"/>
<accession>A0A8H7HJL8</accession>
<proteinExistence type="predicted"/>
<dbReference type="EMBL" id="JACYCD010000571">
    <property type="protein sequence ID" value="KAF8691078.1"/>
    <property type="molecule type" value="Genomic_DNA"/>
</dbReference>
<evidence type="ECO:0000313" key="3">
    <source>
        <dbReference type="Proteomes" id="UP000602905"/>
    </source>
</evidence>
<feature type="non-terminal residue" evidence="2">
    <location>
        <position position="1"/>
    </location>
</feature>
<comment type="caution">
    <text evidence="2">The sequence shown here is derived from an EMBL/GenBank/DDBJ whole genome shotgun (WGS) entry which is preliminary data.</text>
</comment>
<gene>
    <name evidence="2" type="ORF">RHS03_08821</name>
</gene>
<protein>
    <submittedName>
        <fullName evidence="2">Uncharacterized protein</fullName>
    </submittedName>
</protein>
<organism evidence="2 3">
    <name type="scientific">Rhizoctonia solani</name>
    <dbReference type="NCBI Taxonomy" id="456999"/>
    <lineage>
        <taxon>Eukaryota</taxon>
        <taxon>Fungi</taxon>
        <taxon>Dikarya</taxon>
        <taxon>Basidiomycota</taxon>
        <taxon>Agaricomycotina</taxon>
        <taxon>Agaricomycetes</taxon>
        <taxon>Cantharellales</taxon>
        <taxon>Ceratobasidiaceae</taxon>
        <taxon>Rhizoctonia</taxon>
    </lineage>
</organism>
<sequence>MAQSIAQSILTWSVSLELYKKWLVTISALRGPENLGSAPAPAMVGEHSGAFGMRFGSAPNYSPGDPDPSDPNEEVPKTGALQSAPGFLGPP</sequence>
<feature type="region of interest" description="Disordered" evidence="1">
    <location>
        <begin position="54"/>
        <end position="91"/>
    </location>
</feature>
<evidence type="ECO:0000313" key="2">
    <source>
        <dbReference type="EMBL" id="KAF8691078.1"/>
    </source>
</evidence>
<evidence type="ECO:0000256" key="1">
    <source>
        <dbReference type="SAM" id="MobiDB-lite"/>
    </source>
</evidence>
<name>A0A8H7HJL8_9AGAM</name>
<reference evidence="2" key="1">
    <citation type="submission" date="2020-09" db="EMBL/GenBank/DDBJ databases">
        <title>Comparative genome analyses of four rice-infecting Rhizoctonia solani isolates reveal extensive enrichment of homogalacturonan modification genes.</title>
        <authorList>
            <person name="Lee D.-Y."/>
            <person name="Jeon J."/>
            <person name="Kim K.-T."/>
            <person name="Cheong K."/>
            <person name="Song H."/>
            <person name="Choi G."/>
            <person name="Ko J."/>
            <person name="Opiyo S.O."/>
            <person name="Zuo S."/>
            <person name="Madhav S."/>
            <person name="Lee Y.-H."/>
            <person name="Wang G.-L."/>
        </authorList>
    </citation>
    <scope>NUCLEOTIDE SEQUENCE</scope>
    <source>
        <strain evidence="2">AG1-IA WGL</strain>
    </source>
</reference>
<dbReference type="Proteomes" id="UP000602905">
    <property type="component" value="Unassembled WGS sequence"/>
</dbReference>